<feature type="signal peptide" evidence="1">
    <location>
        <begin position="1"/>
        <end position="20"/>
    </location>
</feature>
<protein>
    <recommendedName>
        <fullName evidence="4">Secreted protein</fullName>
    </recommendedName>
</protein>
<organism evidence="2 3">
    <name type="scientific">Protopolystoma xenopodis</name>
    <dbReference type="NCBI Taxonomy" id="117903"/>
    <lineage>
        <taxon>Eukaryota</taxon>
        <taxon>Metazoa</taxon>
        <taxon>Spiralia</taxon>
        <taxon>Lophotrochozoa</taxon>
        <taxon>Platyhelminthes</taxon>
        <taxon>Monogenea</taxon>
        <taxon>Polyopisthocotylea</taxon>
        <taxon>Polystomatidea</taxon>
        <taxon>Polystomatidae</taxon>
        <taxon>Protopolystoma</taxon>
    </lineage>
</organism>
<accession>A0A3S5CLT1</accession>
<name>A0A3S5CLT1_9PLAT</name>
<gene>
    <name evidence="2" type="ORF">PXEA_LOCUS12457</name>
</gene>
<feature type="chain" id="PRO_5018619600" description="Secreted protein" evidence="1">
    <location>
        <begin position="21"/>
        <end position="216"/>
    </location>
</feature>
<dbReference type="EMBL" id="CAAALY010039691">
    <property type="protein sequence ID" value="VEL19017.1"/>
    <property type="molecule type" value="Genomic_DNA"/>
</dbReference>
<sequence length="216" mass="24735">MSSVVLFVFFSCLLLRPTTFQLVTAHSWLSLTSSYRLSLLSWHRARVRLKSLAGSTLLESLLVHLLAKIVFSPLQTDTFAYFLALKRREEVRNTAPQVQSSRPFGFHSCADLATVVCVATTIRCRPVSRSYLVESDSTDKLHFFWLVTPLNVTLRTYRIALTTDGLFWGWSCAIRDFCIRDLDTDTCKGLRNLTADIPFWLIVPVNFTFSYLPKPW</sequence>
<reference evidence="2" key="1">
    <citation type="submission" date="2018-11" db="EMBL/GenBank/DDBJ databases">
        <authorList>
            <consortium name="Pathogen Informatics"/>
        </authorList>
    </citation>
    <scope>NUCLEOTIDE SEQUENCE</scope>
</reference>
<dbReference type="Proteomes" id="UP000784294">
    <property type="component" value="Unassembled WGS sequence"/>
</dbReference>
<keyword evidence="1" id="KW-0732">Signal</keyword>
<dbReference type="AlphaFoldDB" id="A0A3S5CLT1"/>
<proteinExistence type="predicted"/>
<comment type="caution">
    <text evidence="2">The sequence shown here is derived from an EMBL/GenBank/DDBJ whole genome shotgun (WGS) entry which is preliminary data.</text>
</comment>
<evidence type="ECO:0000256" key="1">
    <source>
        <dbReference type="SAM" id="SignalP"/>
    </source>
</evidence>
<evidence type="ECO:0000313" key="2">
    <source>
        <dbReference type="EMBL" id="VEL19017.1"/>
    </source>
</evidence>
<evidence type="ECO:0008006" key="4">
    <source>
        <dbReference type="Google" id="ProtNLM"/>
    </source>
</evidence>
<evidence type="ECO:0000313" key="3">
    <source>
        <dbReference type="Proteomes" id="UP000784294"/>
    </source>
</evidence>
<keyword evidence="3" id="KW-1185">Reference proteome</keyword>